<feature type="domain" description="L,D-TPase catalytic" evidence="8">
    <location>
        <begin position="202"/>
        <end position="322"/>
    </location>
</feature>
<feature type="region of interest" description="Disordered" evidence="7">
    <location>
        <begin position="332"/>
        <end position="381"/>
    </location>
</feature>
<comment type="caution">
    <text evidence="9">The sequence shown here is derived from an EMBL/GenBank/DDBJ whole genome shotgun (WGS) entry which is preliminary data.</text>
</comment>
<organism evidence="9">
    <name type="scientific">Baileyella intestinalis</name>
    <dbReference type="NCBI Taxonomy" id="2606709"/>
    <lineage>
        <taxon>Bacteria</taxon>
        <taxon>Bacillati</taxon>
        <taxon>Bacillota</taxon>
        <taxon>Clostridia</taxon>
        <taxon>Peptostreptococcales</taxon>
        <taxon>Anaerovoracaceae</taxon>
        <taxon>Baileyella</taxon>
    </lineage>
</organism>
<dbReference type="Gene3D" id="2.40.440.10">
    <property type="entry name" value="L,D-transpeptidase catalytic domain-like"/>
    <property type="match status" value="1"/>
</dbReference>
<keyword evidence="2" id="KW-0808">Transferase</keyword>
<dbReference type="GO" id="GO:0018104">
    <property type="term" value="P:peptidoglycan-protein cross-linking"/>
    <property type="evidence" value="ECO:0007669"/>
    <property type="project" value="TreeGrafter"/>
</dbReference>
<gene>
    <name evidence="9" type="ORF">FYJ66_02145</name>
</gene>
<comment type="pathway">
    <text evidence="1 6">Cell wall biogenesis; peptidoglycan biosynthesis.</text>
</comment>
<dbReference type="PROSITE" id="PS52029">
    <property type="entry name" value="LD_TPASE"/>
    <property type="match status" value="1"/>
</dbReference>
<dbReference type="RefSeq" id="WP_154571874.1">
    <property type="nucleotide sequence ID" value="NZ_VUNB01000002.1"/>
</dbReference>
<protein>
    <submittedName>
        <fullName evidence="9">L,D-transpeptidase family protein</fullName>
    </submittedName>
</protein>
<keyword evidence="3 6" id="KW-0133">Cell shape</keyword>
<name>A0A6A8M6D2_9FIRM</name>
<evidence type="ECO:0000313" key="9">
    <source>
        <dbReference type="EMBL" id="MST68393.1"/>
    </source>
</evidence>
<dbReference type="InterPro" id="IPR050979">
    <property type="entry name" value="LD-transpeptidase"/>
</dbReference>
<accession>A0A6A8M6D2</accession>
<feature type="active site" description="Nucleophile" evidence="6">
    <location>
        <position position="298"/>
    </location>
</feature>
<dbReference type="InterPro" id="IPR013783">
    <property type="entry name" value="Ig-like_fold"/>
</dbReference>
<dbReference type="PANTHER" id="PTHR30582">
    <property type="entry name" value="L,D-TRANSPEPTIDASE"/>
    <property type="match status" value="1"/>
</dbReference>
<evidence type="ECO:0000259" key="8">
    <source>
        <dbReference type="PROSITE" id="PS52029"/>
    </source>
</evidence>
<evidence type="ECO:0000256" key="6">
    <source>
        <dbReference type="PROSITE-ProRule" id="PRU01373"/>
    </source>
</evidence>
<evidence type="ECO:0000256" key="7">
    <source>
        <dbReference type="SAM" id="MobiDB-lite"/>
    </source>
</evidence>
<dbReference type="InterPro" id="IPR038063">
    <property type="entry name" value="Transpep_catalytic_dom"/>
</dbReference>
<dbReference type="GO" id="GO:0016740">
    <property type="term" value="F:transferase activity"/>
    <property type="evidence" value="ECO:0007669"/>
    <property type="project" value="UniProtKB-KW"/>
</dbReference>
<dbReference type="Gene3D" id="2.60.40.10">
    <property type="entry name" value="Immunoglobulins"/>
    <property type="match status" value="1"/>
</dbReference>
<dbReference type="GO" id="GO:0005576">
    <property type="term" value="C:extracellular region"/>
    <property type="evidence" value="ECO:0007669"/>
    <property type="project" value="TreeGrafter"/>
</dbReference>
<feature type="compositionally biased region" description="Low complexity" evidence="7">
    <location>
        <begin position="336"/>
        <end position="370"/>
    </location>
</feature>
<feature type="compositionally biased region" description="Basic and acidic residues" evidence="7">
    <location>
        <begin position="372"/>
        <end position="381"/>
    </location>
</feature>
<dbReference type="GO" id="GO:0008360">
    <property type="term" value="P:regulation of cell shape"/>
    <property type="evidence" value="ECO:0007669"/>
    <property type="project" value="UniProtKB-UniRule"/>
</dbReference>
<proteinExistence type="predicted"/>
<dbReference type="UniPathway" id="UPA00219"/>
<evidence type="ECO:0000256" key="5">
    <source>
        <dbReference type="ARBA" id="ARBA00023316"/>
    </source>
</evidence>
<sequence length="381" mass="41325">MKKKKFGRAAKIGVLALILVATAVGFSFGNPDLTLKSKYEKGIVKVDYGTPVSTDVKTYVDFSRASDKDKKYILKNTKIKYDGDKVEGTDYDKVGEYNLTIYFEDKKFKTLKVKVLDKVPPEFTKTEDKSVFVGEKDVDYKSMFEAKDNIDQPEIKIDSKAVNLSTPGDYEVKATAVDKSGNKAKAKAVVHVQKAEYGAAGTYVYVDLTAQRLFYFEDGKVVFQSPIVSGNLSAGHGTPTGVFAVNNKTRNQKLKGDDYESYVSYWMSFIGGQVGFHDASWRSSFGGTIYKNNGSHGCINMPTGSAAQLYSMLKIGTPVIVKYGGSPYGVTSATGAPAAPKQEEAAAQAPTPSQPAASNTTPSTPETTTPVSDKEASKNYS</sequence>
<keyword evidence="4 6" id="KW-0573">Peptidoglycan synthesis</keyword>
<evidence type="ECO:0000256" key="3">
    <source>
        <dbReference type="ARBA" id="ARBA00022960"/>
    </source>
</evidence>
<feature type="active site" description="Proton donor/acceptor" evidence="6">
    <location>
        <position position="277"/>
    </location>
</feature>
<dbReference type="CDD" id="cd16913">
    <property type="entry name" value="YkuD_like"/>
    <property type="match status" value="1"/>
</dbReference>
<keyword evidence="5 6" id="KW-0961">Cell wall biogenesis/degradation</keyword>
<dbReference type="GO" id="GO:0071972">
    <property type="term" value="F:peptidoglycan L,D-transpeptidase activity"/>
    <property type="evidence" value="ECO:0007669"/>
    <property type="project" value="TreeGrafter"/>
</dbReference>
<dbReference type="GO" id="GO:0071555">
    <property type="term" value="P:cell wall organization"/>
    <property type="evidence" value="ECO:0007669"/>
    <property type="project" value="UniProtKB-UniRule"/>
</dbReference>
<dbReference type="SUPFAM" id="SSF141523">
    <property type="entry name" value="L,D-transpeptidase catalytic domain-like"/>
    <property type="match status" value="1"/>
</dbReference>
<evidence type="ECO:0000256" key="1">
    <source>
        <dbReference type="ARBA" id="ARBA00004752"/>
    </source>
</evidence>
<dbReference type="InterPro" id="IPR005490">
    <property type="entry name" value="LD_TPept_cat_dom"/>
</dbReference>
<dbReference type="AlphaFoldDB" id="A0A6A8M6D2"/>
<reference evidence="9" key="1">
    <citation type="submission" date="2019-09" db="EMBL/GenBank/DDBJ databases">
        <title>In-depth cultivation of the pig gut microbiome towards novel bacterial diversity and tailored functional studies.</title>
        <authorList>
            <person name="Wylensek D."/>
            <person name="Hitch T.C.A."/>
            <person name="Clavel T."/>
        </authorList>
    </citation>
    <scope>NUCLEOTIDE SEQUENCE</scope>
    <source>
        <strain evidence="9">RF-744-FAT-WT-3</strain>
    </source>
</reference>
<dbReference type="PANTHER" id="PTHR30582:SF33">
    <property type="entry name" value="EXPORTED PROTEIN"/>
    <property type="match status" value="1"/>
</dbReference>
<dbReference type="Pfam" id="PF03734">
    <property type="entry name" value="YkuD"/>
    <property type="match status" value="1"/>
</dbReference>
<evidence type="ECO:0000256" key="2">
    <source>
        <dbReference type="ARBA" id="ARBA00022679"/>
    </source>
</evidence>
<dbReference type="EMBL" id="VUNB01000002">
    <property type="protein sequence ID" value="MST68393.1"/>
    <property type="molecule type" value="Genomic_DNA"/>
</dbReference>
<evidence type="ECO:0000256" key="4">
    <source>
        <dbReference type="ARBA" id="ARBA00022984"/>
    </source>
</evidence>